<keyword evidence="1" id="KW-0479">Metal-binding</keyword>
<dbReference type="Proteomes" id="UP000245207">
    <property type="component" value="Unassembled WGS sequence"/>
</dbReference>
<dbReference type="PANTHER" id="PTHR47718:SF12">
    <property type="entry name" value="PROTEIN FAR1-RELATED SEQUENCE"/>
    <property type="match status" value="1"/>
</dbReference>
<dbReference type="GO" id="GO:0008270">
    <property type="term" value="F:zinc ion binding"/>
    <property type="evidence" value="ECO:0007669"/>
    <property type="project" value="UniProtKB-KW"/>
</dbReference>
<comment type="caution">
    <text evidence="4">The sequence shown here is derived from an EMBL/GenBank/DDBJ whole genome shotgun (WGS) entry which is preliminary data.</text>
</comment>
<gene>
    <name evidence="4" type="ORF">CTI12_AA514300</name>
</gene>
<dbReference type="EMBL" id="PKPP01010586">
    <property type="protein sequence ID" value="PWA45810.1"/>
    <property type="molecule type" value="Genomic_DNA"/>
</dbReference>
<protein>
    <submittedName>
        <fullName evidence="4">FAR1 DNA binding domain, Zinc finger, SWIM-type, MULE transposase domain, FHY3/FAR1 family</fullName>
    </submittedName>
</protein>
<feature type="region of interest" description="Disordered" evidence="2">
    <location>
        <begin position="1"/>
        <end position="20"/>
    </location>
</feature>
<evidence type="ECO:0000256" key="2">
    <source>
        <dbReference type="SAM" id="MobiDB-lite"/>
    </source>
</evidence>
<proteinExistence type="predicted"/>
<dbReference type="STRING" id="35608.A0A2U1L9X3"/>
<organism evidence="4 5">
    <name type="scientific">Artemisia annua</name>
    <name type="common">Sweet wormwood</name>
    <dbReference type="NCBI Taxonomy" id="35608"/>
    <lineage>
        <taxon>Eukaryota</taxon>
        <taxon>Viridiplantae</taxon>
        <taxon>Streptophyta</taxon>
        <taxon>Embryophyta</taxon>
        <taxon>Tracheophyta</taxon>
        <taxon>Spermatophyta</taxon>
        <taxon>Magnoliopsida</taxon>
        <taxon>eudicotyledons</taxon>
        <taxon>Gunneridae</taxon>
        <taxon>Pentapetalae</taxon>
        <taxon>asterids</taxon>
        <taxon>campanulids</taxon>
        <taxon>Asterales</taxon>
        <taxon>Asteraceae</taxon>
        <taxon>Asteroideae</taxon>
        <taxon>Anthemideae</taxon>
        <taxon>Artemisiinae</taxon>
        <taxon>Artemisia</taxon>
    </lineage>
</organism>
<accession>A0A2U1L9X3</accession>
<reference evidence="4 5" key="1">
    <citation type="journal article" date="2018" name="Mol. Plant">
        <title>The genome of Artemisia annua provides insight into the evolution of Asteraceae family and artemisinin biosynthesis.</title>
        <authorList>
            <person name="Shen Q."/>
            <person name="Zhang L."/>
            <person name="Liao Z."/>
            <person name="Wang S."/>
            <person name="Yan T."/>
            <person name="Shi P."/>
            <person name="Liu M."/>
            <person name="Fu X."/>
            <person name="Pan Q."/>
            <person name="Wang Y."/>
            <person name="Lv Z."/>
            <person name="Lu X."/>
            <person name="Zhang F."/>
            <person name="Jiang W."/>
            <person name="Ma Y."/>
            <person name="Chen M."/>
            <person name="Hao X."/>
            <person name="Li L."/>
            <person name="Tang Y."/>
            <person name="Lv G."/>
            <person name="Zhou Y."/>
            <person name="Sun X."/>
            <person name="Brodelius P.E."/>
            <person name="Rose J.K.C."/>
            <person name="Tang K."/>
        </authorList>
    </citation>
    <scope>NUCLEOTIDE SEQUENCE [LARGE SCALE GENOMIC DNA]</scope>
    <source>
        <strain evidence="5">cv. Huhao1</strain>
        <tissue evidence="4">Leaf</tissue>
    </source>
</reference>
<dbReference type="OrthoDB" id="681878at2759"/>
<dbReference type="InterPro" id="IPR007527">
    <property type="entry name" value="Znf_SWIM"/>
</dbReference>
<evidence type="ECO:0000259" key="3">
    <source>
        <dbReference type="PROSITE" id="PS50966"/>
    </source>
</evidence>
<feature type="domain" description="SWIM-type" evidence="3">
    <location>
        <begin position="184"/>
        <end position="222"/>
    </location>
</feature>
<keyword evidence="1" id="KW-0863">Zinc-finger</keyword>
<dbReference type="PROSITE" id="PS50966">
    <property type="entry name" value="ZF_SWIM"/>
    <property type="match status" value="1"/>
</dbReference>
<sequence length="320" mass="37530">MVGITEQGATDIGEGSTSRDVQQVNNESLVLSDHQEQYVLSYHRSVNLVFGFQRSLSQNMLQVYNIKINLILKYMRRILNFSPLQKVPCIGHQILPKMRNLRGVIFLTLISLLMSYDMYLEYSQKGRFSIRKSNVKRKNGEITHRSILCNRAGKRRSKVEVLGDLDVDSEFRKDFHKLIWNVYISPQVLFNKMDGSVQCSCGHYNRHGYLCKHIFCVFRIHDIVRIPNPYINRRWTKNVLPPHLLDKRHRYGPCVEETYRIASDVHATIDEWVSLIRNDTDKLSQFLIKVQEWKKQLEDEMPTPNVERDALCGFAWCYCT</sequence>
<evidence type="ECO:0000256" key="1">
    <source>
        <dbReference type="PROSITE-ProRule" id="PRU00325"/>
    </source>
</evidence>
<evidence type="ECO:0000313" key="4">
    <source>
        <dbReference type="EMBL" id="PWA45810.1"/>
    </source>
</evidence>
<dbReference type="PANTHER" id="PTHR47718">
    <property type="entry name" value="OS01G0519700 PROTEIN"/>
    <property type="match status" value="1"/>
</dbReference>
<keyword evidence="1" id="KW-0862">Zinc</keyword>
<keyword evidence="5" id="KW-1185">Reference proteome</keyword>
<name>A0A2U1L9X3_ARTAN</name>
<dbReference type="AlphaFoldDB" id="A0A2U1L9X3"/>
<evidence type="ECO:0000313" key="5">
    <source>
        <dbReference type="Proteomes" id="UP000245207"/>
    </source>
</evidence>